<dbReference type="GO" id="GO:0005975">
    <property type="term" value="P:carbohydrate metabolic process"/>
    <property type="evidence" value="ECO:0007669"/>
    <property type="project" value="InterPro"/>
</dbReference>
<name>A0A1I2LJG3_9BACL</name>
<protein>
    <recommendedName>
        <fullName evidence="9">Probable transaldolase</fullName>
        <ecNumber evidence="9">2.2.1.2</ecNumber>
    </recommendedName>
</protein>
<evidence type="ECO:0000256" key="4">
    <source>
        <dbReference type="ARBA" id="ARBA00022490"/>
    </source>
</evidence>
<dbReference type="PROSITE" id="PS01054">
    <property type="entry name" value="TRANSALDOLASE_1"/>
    <property type="match status" value="1"/>
</dbReference>
<evidence type="ECO:0000256" key="1">
    <source>
        <dbReference type="ARBA" id="ARBA00004496"/>
    </source>
</evidence>
<dbReference type="GO" id="GO:0005737">
    <property type="term" value="C:cytoplasm"/>
    <property type="evidence" value="ECO:0007669"/>
    <property type="project" value="UniProtKB-SubCell"/>
</dbReference>
<dbReference type="InterPro" id="IPR033919">
    <property type="entry name" value="TSA/FSA_arc/bac"/>
</dbReference>
<keyword evidence="5 9" id="KW-0808">Transferase</keyword>
<comment type="subcellular location">
    <subcellularLocation>
        <location evidence="1 9">Cytoplasm</location>
    </subcellularLocation>
</comment>
<keyword evidence="7 9" id="KW-0704">Schiff base</keyword>
<dbReference type="InterPro" id="IPR022999">
    <property type="entry name" value="Transaldolase_3B"/>
</dbReference>
<evidence type="ECO:0000256" key="2">
    <source>
        <dbReference type="ARBA" id="ARBA00004857"/>
    </source>
</evidence>
<reference evidence="10 11" key="1">
    <citation type="submission" date="2016-10" db="EMBL/GenBank/DDBJ databases">
        <authorList>
            <person name="de Groot N.N."/>
        </authorList>
    </citation>
    <scope>NUCLEOTIDE SEQUENCE [LARGE SCALE GENOMIC DNA]</scope>
    <source>
        <strain evidence="10 11">DSM 44945</strain>
    </source>
</reference>
<keyword evidence="6 9" id="KW-0570">Pentose shunt</keyword>
<dbReference type="AlphaFoldDB" id="A0A1I2LJG3"/>
<keyword evidence="4 9" id="KW-0963">Cytoplasm</keyword>
<dbReference type="InterPro" id="IPR013785">
    <property type="entry name" value="Aldolase_TIM"/>
</dbReference>
<evidence type="ECO:0000256" key="8">
    <source>
        <dbReference type="ARBA" id="ARBA00048810"/>
    </source>
</evidence>
<dbReference type="PROSITE" id="PS00958">
    <property type="entry name" value="TRANSALDOLASE_2"/>
    <property type="match status" value="1"/>
</dbReference>
<proteinExistence type="inferred from homology"/>
<evidence type="ECO:0000256" key="9">
    <source>
        <dbReference type="HAMAP-Rule" id="MF_00494"/>
    </source>
</evidence>
<dbReference type="CDD" id="cd00956">
    <property type="entry name" value="Transaldolase_FSA"/>
    <property type="match status" value="1"/>
</dbReference>
<dbReference type="HAMAP" id="MF_00494">
    <property type="entry name" value="Transaldolase_3b"/>
    <property type="match status" value="1"/>
</dbReference>
<accession>A0A1I2LJG3</accession>
<dbReference type="Gene3D" id="3.20.20.70">
    <property type="entry name" value="Aldolase class I"/>
    <property type="match status" value="1"/>
</dbReference>
<dbReference type="PANTHER" id="PTHR10683">
    <property type="entry name" value="TRANSALDOLASE"/>
    <property type="match status" value="1"/>
</dbReference>
<evidence type="ECO:0000313" key="11">
    <source>
        <dbReference type="Proteomes" id="UP000198661"/>
    </source>
</evidence>
<dbReference type="Pfam" id="PF00923">
    <property type="entry name" value="TAL_FSA"/>
    <property type="match status" value="1"/>
</dbReference>
<dbReference type="GO" id="GO:0016832">
    <property type="term" value="F:aldehyde-lyase activity"/>
    <property type="evidence" value="ECO:0007669"/>
    <property type="project" value="InterPro"/>
</dbReference>
<evidence type="ECO:0000256" key="6">
    <source>
        <dbReference type="ARBA" id="ARBA00023126"/>
    </source>
</evidence>
<comment type="function">
    <text evidence="9">Transaldolase is important for the balance of metabolites in the pentose-phosphate pathway.</text>
</comment>
<dbReference type="FunFam" id="3.20.20.70:FF:000018">
    <property type="entry name" value="Probable transaldolase"/>
    <property type="match status" value="1"/>
</dbReference>
<dbReference type="GO" id="GO:0004801">
    <property type="term" value="F:transaldolase activity"/>
    <property type="evidence" value="ECO:0007669"/>
    <property type="project" value="UniProtKB-UniRule"/>
</dbReference>
<keyword evidence="11" id="KW-1185">Reference proteome</keyword>
<dbReference type="NCBIfam" id="TIGR00875">
    <property type="entry name" value="fsa_talC_mipB"/>
    <property type="match status" value="1"/>
</dbReference>
<organism evidence="10 11">
    <name type="scientific">Planifilum fulgidum</name>
    <dbReference type="NCBI Taxonomy" id="201973"/>
    <lineage>
        <taxon>Bacteria</taxon>
        <taxon>Bacillati</taxon>
        <taxon>Bacillota</taxon>
        <taxon>Bacilli</taxon>
        <taxon>Bacillales</taxon>
        <taxon>Thermoactinomycetaceae</taxon>
        <taxon>Planifilum</taxon>
    </lineage>
</organism>
<feature type="active site" description="Schiff-base intermediate with substrate" evidence="9">
    <location>
        <position position="83"/>
    </location>
</feature>
<comment type="similarity">
    <text evidence="3 9">Belongs to the transaldolase family. Type 3B subfamily.</text>
</comment>
<evidence type="ECO:0000313" key="10">
    <source>
        <dbReference type="EMBL" id="SFF79434.1"/>
    </source>
</evidence>
<dbReference type="UniPathway" id="UPA00115">
    <property type="reaction ID" value="UER00414"/>
</dbReference>
<comment type="pathway">
    <text evidence="2 9">Carbohydrate degradation; pentose phosphate pathway; D-glyceraldehyde 3-phosphate and beta-D-fructose 6-phosphate from D-ribose 5-phosphate and D-xylulose 5-phosphate (non-oxidative stage): step 2/3.</text>
</comment>
<dbReference type="OrthoDB" id="9807051at2"/>
<dbReference type="SUPFAM" id="SSF51569">
    <property type="entry name" value="Aldolase"/>
    <property type="match status" value="1"/>
</dbReference>
<dbReference type="PANTHER" id="PTHR10683:SF36">
    <property type="entry name" value="TRANSALDOLASE"/>
    <property type="match status" value="1"/>
</dbReference>
<dbReference type="InterPro" id="IPR001585">
    <property type="entry name" value="TAL/FSA"/>
</dbReference>
<evidence type="ECO:0000256" key="5">
    <source>
        <dbReference type="ARBA" id="ARBA00022679"/>
    </source>
</evidence>
<dbReference type="InterPro" id="IPR018225">
    <property type="entry name" value="Transaldolase_AS"/>
</dbReference>
<gene>
    <name evidence="9" type="primary">tal</name>
    <name evidence="10" type="ORF">SAMN04488025_10592</name>
</gene>
<dbReference type="STRING" id="201973.SAMN04488025_10592"/>
<dbReference type="InterPro" id="IPR004731">
    <property type="entry name" value="Transaldolase_3B/F6P_aldolase"/>
</dbReference>
<dbReference type="EMBL" id="FOOK01000005">
    <property type="protein sequence ID" value="SFF79434.1"/>
    <property type="molecule type" value="Genomic_DNA"/>
</dbReference>
<dbReference type="GO" id="GO:0006098">
    <property type="term" value="P:pentose-phosphate shunt"/>
    <property type="evidence" value="ECO:0007669"/>
    <property type="project" value="UniProtKB-UniRule"/>
</dbReference>
<dbReference type="Proteomes" id="UP000198661">
    <property type="component" value="Unassembled WGS sequence"/>
</dbReference>
<comment type="catalytic activity">
    <reaction evidence="8 9">
        <text>D-sedoheptulose 7-phosphate + D-glyceraldehyde 3-phosphate = D-erythrose 4-phosphate + beta-D-fructose 6-phosphate</text>
        <dbReference type="Rhea" id="RHEA:17053"/>
        <dbReference type="ChEBI" id="CHEBI:16897"/>
        <dbReference type="ChEBI" id="CHEBI:57483"/>
        <dbReference type="ChEBI" id="CHEBI:57634"/>
        <dbReference type="ChEBI" id="CHEBI:59776"/>
        <dbReference type="EC" id="2.2.1.2"/>
    </reaction>
</comment>
<evidence type="ECO:0000256" key="3">
    <source>
        <dbReference type="ARBA" id="ARBA00005740"/>
    </source>
</evidence>
<sequence length="219" mass="23712">MKLFIDSADVNEIREAQSLGILSGVTTNPTLVAKTGRSFVELLKEILEITEGPVSAEVLSTDADGMVKEAEPLAALSDRVTIKIPMTWEGLKAVHRLSQKGIPTNVTLVFSPNQALMAARAGATFVSPFVGRLDDISHDGTQLIQQVAHIFSLHGIDTQIIAASIRHPVHVIQAAESGAHIATVPFKVIKQMVNHPLTDKGVERFLADWEKAQREAARV</sequence>
<evidence type="ECO:0000256" key="7">
    <source>
        <dbReference type="ARBA" id="ARBA00023270"/>
    </source>
</evidence>
<dbReference type="EC" id="2.2.1.2" evidence="9"/>
<dbReference type="RefSeq" id="WP_092036202.1">
    <property type="nucleotide sequence ID" value="NZ_FOOK01000005.1"/>
</dbReference>